<feature type="domain" description="CBS" evidence="3">
    <location>
        <begin position="11"/>
        <end position="70"/>
    </location>
</feature>
<protein>
    <recommendedName>
        <fullName evidence="3">CBS domain-containing protein</fullName>
    </recommendedName>
</protein>
<comment type="caution">
    <text evidence="4">The sequence shown here is derived from an EMBL/GenBank/DDBJ whole genome shotgun (WGS) entry which is preliminary data.</text>
</comment>
<evidence type="ECO:0000313" key="4">
    <source>
        <dbReference type="EMBL" id="KAF0805461.1"/>
    </source>
</evidence>
<dbReference type="PANTHER" id="PTHR43080">
    <property type="entry name" value="CBS DOMAIN-CONTAINING PROTEIN CBSX3, MITOCHONDRIAL"/>
    <property type="match status" value="1"/>
</dbReference>
<evidence type="ECO:0000259" key="3">
    <source>
        <dbReference type="PROSITE" id="PS51371"/>
    </source>
</evidence>
<name>A0ABQ6Y7K3_9GAMM</name>
<reference evidence="4 5" key="1">
    <citation type="submission" date="2012-09" db="EMBL/GenBank/DDBJ databases">
        <title>Genome Sequence of alkane-degrading Bacterium Alcanivorax sp. 6-D-6.</title>
        <authorList>
            <person name="Lai Q."/>
            <person name="Shao Z."/>
        </authorList>
    </citation>
    <scope>NUCLEOTIDE SEQUENCE [LARGE SCALE GENOMIC DNA]</scope>
    <source>
        <strain evidence="4 5">6-D-6</strain>
    </source>
</reference>
<dbReference type="CDD" id="cd04629">
    <property type="entry name" value="CBS_pair_bac"/>
    <property type="match status" value="1"/>
</dbReference>
<keyword evidence="5" id="KW-1185">Reference proteome</keyword>
<accession>A0ABQ6Y7K3</accession>
<dbReference type="Pfam" id="PF00571">
    <property type="entry name" value="CBS"/>
    <property type="match status" value="2"/>
</dbReference>
<dbReference type="SUPFAM" id="SSF54631">
    <property type="entry name" value="CBS-domain pair"/>
    <property type="match status" value="1"/>
</dbReference>
<dbReference type="PROSITE" id="PS51371">
    <property type="entry name" value="CBS"/>
    <property type="match status" value="2"/>
</dbReference>
<dbReference type="InterPro" id="IPR000644">
    <property type="entry name" value="CBS_dom"/>
</dbReference>
<gene>
    <name evidence="4" type="ORF">A6D6_02267</name>
</gene>
<dbReference type="PANTHER" id="PTHR43080:SF26">
    <property type="entry name" value="REGULATORY PROTEIN"/>
    <property type="match status" value="1"/>
</dbReference>
<sequence>MWKTMKVTDYMKRGPLTLDPGVSLFRAMELLLENRISGAPVVERGVLVGMFSESDSLRGMLEARYHGIEIGVVADYMSREPQVLPARATVLEAMEVFLRHHRRRLPVVENGKLVGQISRHDILRAMLEMAAEDGIVSEA</sequence>
<evidence type="ECO:0000256" key="2">
    <source>
        <dbReference type="PROSITE-ProRule" id="PRU00703"/>
    </source>
</evidence>
<proteinExistence type="predicted"/>
<dbReference type="SMART" id="SM00116">
    <property type="entry name" value="CBS"/>
    <property type="match status" value="2"/>
</dbReference>
<dbReference type="Proteomes" id="UP000771797">
    <property type="component" value="Unassembled WGS sequence"/>
</dbReference>
<feature type="domain" description="CBS" evidence="3">
    <location>
        <begin position="77"/>
        <end position="132"/>
    </location>
</feature>
<dbReference type="InterPro" id="IPR051257">
    <property type="entry name" value="Diverse_CBS-Domain"/>
</dbReference>
<dbReference type="EMBL" id="AQPF01000016">
    <property type="protein sequence ID" value="KAF0805461.1"/>
    <property type="molecule type" value="Genomic_DNA"/>
</dbReference>
<evidence type="ECO:0000256" key="1">
    <source>
        <dbReference type="ARBA" id="ARBA00023122"/>
    </source>
</evidence>
<dbReference type="InterPro" id="IPR046342">
    <property type="entry name" value="CBS_dom_sf"/>
</dbReference>
<keyword evidence="1 2" id="KW-0129">CBS domain</keyword>
<evidence type="ECO:0000313" key="5">
    <source>
        <dbReference type="Proteomes" id="UP000771797"/>
    </source>
</evidence>
<dbReference type="Gene3D" id="3.10.580.10">
    <property type="entry name" value="CBS-domain"/>
    <property type="match status" value="1"/>
</dbReference>
<dbReference type="InterPro" id="IPR044729">
    <property type="entry name" value="CBS_bac"/>
</dbReference>
<organism evidence="4 5">
    <name type="scientific">Alcanivorax xiamenensis</name>
    <dbReference type="NCBI Taxonomy" id="1177156"/>
    <lineage>
        <taxon>Bacteria</taxon>
        <taxon>Pseudomonadati</taxon>
        <taxon>Pseudomonadota</taxon>
        <taxon>Gammaproteobacteria</taxon>
        <taxon>Oceanospirillales</taxon>
        <taxon>Alcanivoracaceae</taxon>
        <taxon>Alcanivorax</taxon>
    </lineage>
</organism>